<dbReference type="SUPFAM" id="SSF51569">
    <property type="entry name" value="Aldolase"/>
    <property type="match status" value="1"/>
</dbReference>
<accession>A0ABT4CZJ6</accession>
<organism evidence="2 3">
    <name type="scientific">Clostridium aestuarii</name>
    <dbReference type="NCBI Taxonomy" id="338193"/>
    <lineage>
        <taxon>Bacteria</taxon>
        <taxon>Bacillati</taxon>
        <taxon>Bacillota</taxon>
        <taxon>Clostridia</taxon>
        <taxon>Eubacteriales</taxon>
        <taxon>Clostridiaceae</taxon>
        <taxon>Clostridium</taxon>
    </lineage>
</organism>
<dbReference type="Pfam" id="PF01116">
    <property type="entry name" value="F_bP_aldolase"/>
    <property type="match status" value="1"/>
</dbReference>
<proteinExistence type="predicted"/>
<reference evidence="2" key="1">
    <citation type="submission" date="2022-12" db="EMBL/GenBank/DDBJ databases">
        <authorList>
            <person name="Wang J."/>
        </authorList>
    </citation>
    <scope>NUCLEOTIDE SEQUENCE</scope>
    <source>
        <strain evidence="2">HY-45-18</strain>
    </source>
</reference>
<dbReference type="PIRSF" id="PIRSF001359">
    <property type="entry name" value="F_bP_aldolase_II"/>
    <property type="match status" value="1"/>
</dbReference>
<dbReference type="PANTHER" id="PTHR30304">
    <property type="entry name" value="D-TAGATOSE-1,6-BISPHOSPHATE ALDOLASE"/>
    <property type="match status" value="1"/>
</dbReference>
<gene>
    <name evidence="2" type="ORF">OW763_02540</name>
</gene>
<dbReference type="Gene3D" id="3.20.20.70">
    <property type="entry name" value="Aldolase class I"/>
    <property type="match status" value="1"/>
</dbReference>
<dbReference type="CDD" id="cd00947">
    <property type="entry name" value="TBP_aldolase_IIB"/>
    <property type="match status" value="1"/>
</dbReference>
<dbReference type="RefSeq" id="WP_268039490.1">
    <property type="nucleotide sequence ID" value="NZ_JAPQER010000001.1"/>
</dbReference>
<comment type="caution">
    <text evidence="2">The sequence shown here is derived from an EMBL/GenBank/DDBJ whole genome shotgun (WGS) entry which is preliminary data.</text>
</comment>
<dbReference type="InterPro" id="IPR050246">
    <property type="entry name" value="Class_II_FBP_aldolase"/>
</dbReference>
<dbReference type="PANTHER" id="PTHR30304:SF0">
    <property type="entry name" value="D-TAGATOSE-1,6-BISPHOSPHATE ALDOLASE SUBUNIT GATY-RELATED"/>
    <property type="match status" value="1"/>
</dbReference>
<name>A0ABT4CZJ6_9CLOT</name>
<protein>
    <submittedName>
        <fullName evidence="2">Class II fructose-bisphosphate aldolase</fullName>
    </submittedName>
</protein>
<evidence type="ECO:0000256" key="1">
    <source>
        <dbReference type="ARBA" id="ARBA00001947"/>
    </source>
</evidence>
<dbReference type="InterPro" id="IPR013785">
    <property type="entry name" value="Aldolase_TIM"/>
</dbReference>
<evidence type="ECO:0000313" key="2">
    <source>
        <dbReference type="EMBL" id="MCY6483233.1"/>
    </source>
</evidence>
<dbReference type="Proteomes" id="UP001078443">
    <property type="component" value="Unassembled WGS sequence"/>
</dbReference>
<sequence length="277" mass="31212">MLSNLRNIIKDASKNNYIVPGFNIFGYEDAISVVKAAEEMNAPVLLMTNNFAVNFMPVEYWAKLLGEIAKDAKVPVSIHLDHGKNYEVIARAIKSGYSSVMYDGSQLPIEDNIKNTKEIVKIAHALDVSVEAEIGSVAYSDVSLEEYKPLFTKPEEAEKFYKETNTDWLAVAVGTVHKMQIQNADIKFDLIGKIQNKANVPLVVHGSTGISDENLEQLRNYGVGKINIGTALRMEFGNTLRKEMESNPEEFDRMYFNEKAMFKVKEKAKEKFRLLGF</sequence>
<dbReference type="EMBL" id="JAPQER010000001">
    <property type="protein sequence ID" value="MCY6483233.1"/>
    <property type="molecule type" value="Genomic_DNA"/>
</dbReference>
<keyword evidence="3" id="KW-1185">Reference proteome</keyword>
<comment type="cofactor">
    <cofactor evidence="1">
        <name>Zn(2+)</name>
        <dbReference type="ChEBI" id="CHEBI:29105"/>
    </cofactor>
</comment>
<evidence type="ECO:0000313" key="3">
    <source>
        <dbReference type="Proteomes" id="UP001078443"/>
    </source>
</evidence>
<dbReference type="NCBIfam" id="TIGR00167">
    <property type="entry name" value="cbbA"/>
    <property type="match status" value="1"/>
</dbReference>
<dbReference type="InterPro" id="IPR000771">
    <property type="entry name" value="FBA_II"/>
</dbReference>